<proteinExistence type="predicted"/>
<evidence type="ECO:0000313" key="1">
    <source>
        <dbReference type="EMBL" id="CAI3929612.1"/>
    </source>
</evidence>
<name>A0A9W4X669_9PROT</name>
<evidence type="ECO:0000313" key="3">
    <source>
        <dbReference type="Proteomes" id="UP001154255"/>
    </source>
</evidence>
<keyword evidence="4" id="KW-1185">Reference proteome</keyword>
<sequence length="180" mass="21389">MLIDKYLSYFQFKERHFIVVDAPTDKVFSHAIEYNTQEDLFYRIAICLREFPHRILNYKSYKSAKSFSMEQFTVLESNQEEIVYGLLGRFWELNYGLIPFKNADEFIAFNTPKSAKLVLNFHVIPLKKCKTLLSTETRIYCTDKHSMYQFTCYWCIIRIVSGIIRRRMLKAIAKKSIMSS</sequence>
<protein>
    <recommendedName>
        <fullName evidence="5">DUF2867 domain-containing protein</fullName>
    </recommendedName>
</protein>
<organism evidence="1 3">
    <name type="scientific">Commensalibacter communis</name>
    <dbReference type="NCBI Taxonomy" id="2972786"/>
    <lineage>
        <taxon>Bacteria</taxon>
        <taxon>Pseudomonadati</taxon>
        <taxon>Pseudomonadota</taxon>
        <taxon>Alphaproteobacteria</taxon>
        <taxon>Acetobacterales</taxon>
        <taxon>Acetobacteraceae</taxon>
    </lineage>
</organism>
<evidence type="ECO:0008006" key="5">
    <source>
        <dbReference type="Google" id="ProtNLM"/>
    </source>
</evidence>
<reference evidence="1" key="1">
    <citation type="submission" date="2022-10" db="EMBL/GenBank/DDBJ databases">
        <authorList>
            <person name="Botero Cardona J."/>
        </authorList>
    </citation>
    <scope>NUCLEOTIDE SEQUENCE</scope>
    <source>
        <strain evidence="1">LMG 31819</strain>
        <strain evidence="2">R-53529</strain>
    </source>
</reference>
<gene>
    <name evidence="2" type="ORF">R53529_LOCUS543</name>
    <name evidence="1" type="ORF">R53530_LOCUS558</name>
</gene>
<comment type="caution">
    <text evidence="1">The sequence shown here is derived from an EMBL/GenBank/DDBJ whole genome shotgun (WGS) entry which is preliminary data.</text>
</comment>
<dbReference type="EMBL" id="CAMXCS010000001">
    <property type="protein sequence ID" value="CAI3931324.1"/>
    <property type="molecule type" value="Genomic_DNA"/>
</dbReference>
<evidence type="ECO:0000313" key="4">
    <source>
        <dbReference type="Proteomes" id="UP001154259"/>
    </source>
</evidence>
<dbReference type="Proteomes" id="UP001154255">
    <property type="component" value="Unassembled WGS sequence"/>
</dbReference>
<accession>A0A9W4X669</accession>
<dbReference type="Proteomes" id="UP001154259">
    <property type="component" value="Unassembled WGS sequence"/>
</dbReference>
<evidence type="ECO:0000313" key="2">
    <source>
        <dbReference type="EMBL" id="CAI3931324.1"/>
    </source>
</evidence>
<dbReference type="AlphaFoldDB" id="A0A9W4X669"/>
<dbReference type="RefSeq" id="WP_271788988.1">
    <property type="nucleotide sequence ID" value="NZ_CAMXCJ010000001.1"/>
</dbReference>
<dbReference type="EMBL" id="CAMXCM010000001">
    <property type="protein sequence ID" value="CAI3929612.1"/>
    <property type="molecule type" value="Genomic_DNA"/>
</dbReference>